<name>A0ABQ6Q264_9BACT</name>
<accession>A0ABQ6Q264</accession>
<reference evidence="1 2" key="1">
    <citation type="submission" date="2023-08" db="EMBL/GenBank/DDBJ databases">
        <title>Draft genome sequence of Algoriphagus taiwanensis.</title>
        <authorList>
            <person name="Takatani N."/>
            <person name="Hosokawa M."/>
            <person name="Sawabe T."/>
        </authorList>
    </citation>
    <scope>NUCLEOTIDE SEQUENCE [LARGE SCALE GENOMIC DNA]</scope>
    <source>
        <strain evidence="1 2">JCM 19755</strain>
    </source>
</reference>
<dbReference type="Proteomes" id="UP001307705">
    <property type="component" value="Unassembled WGS sequence"/>
</dbReference>
<keyword evidence="2" id="KW-1185">Reference proteome</keyword>
<protein>
    <recommendedName>
        <fullName evidence="3">Methyltransferase domain-containing protein</fullName>
    </recommendedName>
</protein>
<gene>
    <name evidence="1" type="ORF">Ataiwa_25490</name>
</gene>
<evidence type="ECO:0008006" key="3">
    <source>
        <dbReference type="Google" id="ProtNLM"/>
    </source>
</evidence>
<proteinExistence type="predicted"/>
<organism evidence="1 2">
    <name type="scientific">Algoriphagus taiwanensis</name>
    <dbReference type="NCBI Taxonomy" id="1445656"/>
    <lineage>
        <taxon>Bacteria</taxon>
        <taxon>Pseudomonadati</taxon>
        <taxon>Bacteroidota</taxon>
        <taxon>Cytophagia</taxon>
        <taxon>Cytophagales</taxon>
        <taxon>Cyclobacteriaceae</taxon>
        <taxon>Algoriphagus</taxon>
    </lineage>
</organism>
<dbReference type="InterPro" id="IPR029063">
    <property type="entry name" value="SAM-dependent_MTases_sf"/>
</dbReference>
<sequence>MNEFFIASKLYRDYSQKEGNQHIASEYNLYHILKYAKDKQVSKVLEIGTGIGTILSLFQEAKKVGFLDLKKYVGTEENSYCLQQIKLNCLPEKEAGFEQIIVEEGDEIQPDKFEFAIVDGKASNLETIVSEFLTENALILIEGYREDQVNRIKMELDKMRWPYAYFMRFSTWRNPDYGPFRQKFQAGHTIFFINPSQKEIELCKKLKTFARLRYNARKVFNFRNWVNK</sequence>
<dbReference type="SUPFAM" id="SSF53335">
    <property type="entry name" value="S-adenosyl-L-methionine-dependent methyltransferases"/>
    <property type="match status" value="1"/>
</dbReference>
<dbReference type="Gene3D" id="3.40.50.150">
    <property type="entry name" value="Vaccinia Virus protein VP39"/>
    <property type="match status" value="1"/>
</dbReference>
<comment type="caution">
    <text evidence="1">The sequence shown here is derived from an EMBL/GenBank/DDBJ whole genome shotgun (WGS) entry which is preliminary data.</text>
</comment>
<dbReference type="CDD" id="cd02440">
    <property type="entry name" value="AdoMet_MTases"/>
    <property type="match status" value="1"/>
</dbReference>
<dbReference type="RefSeq" id="WP_338229101.1">
    <property type="nucleotide sequence ID" value="NZ_BTPE01000008.1"/>
</dbReference>
<evidence type="ECO:0000313" key="2">
    <source>
        <dbReference type="Proteomes" id="UP001307705"/>
    </source>
</evidence>
<dbReference type="EMBL" id="BTPE01000008">
    <property type="protein sequence ID" value="GMQ34277.1"/>
    <property type="molecule type" value="Genomic_DNA"/>
</dbReference>
<evidence type="ECO:0000313" key="1">
    <source>
        <dbReference type="EMBL" id="GMQ34277.1"/>
    </source>
</evidence>